<dbReference type="EC" id="2.5.1.61" evidence="7"/>
<dbReference type="Pfam" id="PF01379">
    <property type="entry name" value="Porphobil_deam"/>
    <property type="match status" value="1"/>
</dbReference>
<dbReference type="PIRSF" id="PIRSF001438">
    <property type="entry name" value="4pyrrol_synth_OHMeBilane_synth"/>
    <property type="match status" value="1"/>
</dbReference>
<dbReference type="InterPro" id="IPR022417">
    <property type="entry name" value="Porphobilin_deaminase_N"/>
</dbReference>
<evidence type="ECO:0000256" key="3">
    <source>
        <dbReference type="ARBA" id="ARBA00011245"/>
    </source>
</evidence>
<evidence type="ECO:0000256" key="2">
    <source>
        <dbReference type="ARBA" id="ARBA00005638"/>
    </source>
</evidence>
<comment type="caution">
    <text evidence="10">The sequence shown here is derived from an EMBL/GenBank/DDBJ whole genome shotgun (WGS) entry which is preliminary data.</text>
</comment>
<keyword evidence="11" id="KW-1185">Reference proteome</keyword>
<dbReference type="OrthoDB" id="9810298at2"/>
<evidence type="ECO:0000313" key="11">
    <source>
        <dbReference type="Proteomes" id="UP000632659"/>
    </source>
</evidence>
<feature type="domain" description="Porphobilinogen deaminase C-terminal" evidence="9">
    <location>
        <begin position="220"/>
        <end position="289"/>
    </location>
</feature>
<organism evidence="10 11">
    <name type="scientific">Massiliimalia timonensis</name>
    <dbReference type="NCBI Taxonomy" id="1987501"/>
    <lineage>
        <taxon>Bacteria</taxon>
        <taxon>Bacillati</taxon>
        <taxon>Bacillota</taxon>
        <taxon>Clostridia</taxon>
        <taxon>Eubacteriales</taxon>
        <taxon>Oscillospiraceae</taxon>
        <taxon>Massiliimalia</taxon>
    </lineage>
</organism>
<evidence type="ECO:0000256" key="7">
    <source>
        <dbReference type="HAMAP-Rule" id="MF_00260"/>
    </source>
</evidence>
<evidence type="ECO:0000259" key="9">
    <source>
        <dbReference type="Pfam" id="PF03900"/>
    </source>
</evidence>
<comment type="miscellaneous">
    <text evidence="7">The porphobilinogen subunits are added to the dipyrromethane group.</text>
</comment>
<feature type="modified residue" description="S-(dipyrrolylmethanemethyl)cysteine" evidence="7">
    <location>
        <position position="236"/>
    </location>
</feature>
<proteinExistence type="inferred from homology"/>
<dbReference type="InterPro" id="IPR022419">
    <property type="entry name" value="Porphobilin_deaminase_cofac_BS"/>
</dbReference>
<dbReference type="HAMAP" id="MF_00260">
    <property type="entry name" value="Porphobil_deam"/>
    <property type="match status" value="1"/>
</dbReference>
<name>A0A8J6TPD6_9FIRM</name>
<dbReference type="EMBL" id="JACRTL010000001">
    <property type="protein sequence ID" value="MBC8610074.1"/>
    <property type="molecule type" value="Genomic_DNA"/>
</dbReference>
<dbReference type="PROSITE" id="PS00533">
    <property type="entry name" value="PORPHOBILINOGEN_DEAM"/>
    <property type="match status" value="1"/>
</dbReference>
<sequence>MPKRTIRVGSRDSRLAVEQTMLLLREIEKAHPELSIELITMKTTGDVILDRRLDQIGGKGLFVKELDAALADGRIDLSIHSLKDLPMEETPDYPLVAYSRRGDSRDVLVFPENGSGSVEKVGTSSLRRILQLQKLFPDAKHEMVRGNVLTRLKKLDHGEYTSLILAASGLNRLGLGQRISRYFSPAEMIPAAGQGVLAVQGRRGEDYSFLDCVHSPVSKLTSLAERSFVRALDGGCSSPVAAYAEVHGEELALTGLYYHEEGGAVTTGALTGVVSQAEQLGEKLANKLRQEAL</sequence>
<dbReference type="PANTHER" id="PTHR11557">
    <property type="entry name" value="PORPHOBILINOGEN DEAMINASE"/>
    <property type="match status" value="1"/>
</dbReference>
<dbReference type="FunFam" id="3.40.190.10:FF:000005">
    <property type="entry name" value="Porphobilinogen deaminase"/>
    <property type="match status" value="1"/>
</dbReference>
<dbReference type="CDD" id="cd13647">
    <property type="entry name" value="PBP2_PBGD_2"/>
    <property type="match status" value="1"/>
</dbReference>
<evidence type="ECO:0000259" key="8">
    <source>
        <dbReference type="Pfam" id="PF01379"/>
    </source>
</evidence>
<keyword evidence="5 7" id="KW-0627">Porphyrin biosynthesis</keyword>
<accession>A0A8J6TPD6</accession>
<protein>
    <recommendedName>
        <fullName evidence="7">Porphobilinogen deaminase</fullName>
        <shortName evidence="7">PBG</shortName>
        <ecNumber evidence="7">2.5.1.61</ecNumber>
    </recommendedName>
    <alternativeName>
        <fullName evidence="7">Hydroxymethylbilane synthase</fullName>
        <shortName evidence="7">HMBS</shortName>
    </alternativeName>
    <alternativeName>
        <fullName evidence="7">Pre-uroporphyrinogen synthase</fullName>
    </alternativeName>
</protein>
<evidence type="ECO:0000256" key="1">
    <source>
        <dbReference type="ARBA" id="ARBA00002869"/>
    </source>
</evidence>
<evidence type="ECO:0000256" key="4">
    <source>
        <dbReference type="ARBA" id="ARBA00022679"/>
    </source>
</evidence>
<dbReference type="InterPro" id="IPR022418">
    <property type="entry name" value="Porphobilinogen_deaminase_C"/>
</dbReference>
<evidence type="ECO:0000256" key="5">
    <source>
        <dbReference type="ARBA" id="ARBA00023244"/>
    </source>
</evidence>
<feature type="domain" description="Porphobilinogen deaminase N-terminal" evidence="8">
    <location>
        <begin position="6"/>
        <end position="205"/>
    </location>
</feature>
<dbReference type="NCBIfam" id="TIGR00212">
    <property type="entry name" value="hemC"/>
    <property type="match status" value="1"/>
</dbReference>
<dbReference type="GO" id="GO:0006782">
    <property type="term" value="P:protoporphyrinogen IX biosynthetic process"/>
    <property type="evidence" value="ECO:0007669"/>
    <property type="project" value="UniProtKB-UniRule"/>
</dbReference>
<dbReference type="RefSeq" id="WP_093988491.1">
    <property type="nucleotide sequence ID" value="NZ_FYDD01000003.1"/>
</dbReference>
<comment type="catalytic activity">
    <reaction evidence="6 7">
        <text>4 porphobilinogen + H2O = hydroxymethylbilane + 4 NH4(+)</text>
        <dbReference type="Rhea" id="RHEA:13185"/>
        <dbReference type="ChEBI" id="CHEBI:15377"/>
        <dbReference type="ChEBI" id="CHEBI:28938"/>
        <dbReference type="ChEBI" id="CHEBI:57845"/>
        <dbReference type="ChEBI" id="CHEBI:58126"/>
        <dbReference type="EC" id="2.5.1.61"/>
    </reaction>
</comment>
<comment type="subunit">
    <text evidence="3 7">Monomer.</text>
</comment>
<keyword evidence="4 7" id="KW-0808">Transferase</keyword>
<dbReference type="PRINTS" id="PR00151">
    <property type="entry name" value="PORPHBDMNASE"/>
</dbReference>
<evidence type="ECO:0000313" key="10">
    <source>
        <dbReference type="EMBL" id="MBC8610074.1"/>
    </source>
</evidence>
<gene>
    <name evidence="7 10" type="primary">hemC</name>
    <name evidence="10" type="ORF">H8702_02915</name>
</gene>
<dbReference type="PANTHER" id="PTHR11557:SF0">
    <property type="entry name" value="PORPHOBILINOGEN DEAMINASE"/>
    <property type="match status" value="1"/>
</dbReference>
<comment type="function">
    <text evidence="1 7">Tetrapolymerization of the monopyrrole PBG into the hydroxymethylbilane pre-uroporphyrinogen in several discrete steps.</text>
</comment>
<dbReference type="AlphaFoldDB" id="A0A8J6TPD6"/>
<dbReference type="GO" id="GO:0004418">
    <property type="term" value="F:hydroxymethylbilane synthase activity"/>
    <property type="evidence" value="ECO:0007669"/>
    <property type="project" value="UniProtKB-UniRule"/>
</dbReference>
<comment type="similarity">
    <text evidence="2 7">Belongs to the HMBS family.</text>
</comment>
<dbReference type="SUPFAM" id="SSF53850">
    <property type="entry name" value="Periplasmic binding protein-like II"/>
    <property type="match status" value="1"/>
</dbReference>
<dbReference type="SUPFAM" id="SSF54782">
    <property type="entry name" value="Porphobilinogen deaminase (hydroxymethylbilane synthase), C-terminal domain"/>
    <property type="match status" value="1"/>
</dbReference>
<comment type="cofactor">
    <cofactor evidence="7">
        <name>dipyrromethane</name>
        <dbReference type="ChEBI" id="CHEBI:60342"/>
    </cofactor>
    <text evidence="7">Binds 1 dipyrromethane group covalently.</text>
</comment>
<dbReference type="GO" id="GO:0005737">
    <property type="term" value="C:cytoplasm"/>
    <property type="evidence" value="ECO:0007669"/>
    <property type="project" value="UniProtKB-UniRule"/>
</dbReference>
<dbReference type="Gene3D" id="3.40.190.10">
    <property type="entry name" value="Periplasmic binding protein-like II"/>
    <property type="match status" value="2"/>
</dbReference>
<evidence type="ECO:0000256" key="6">
    <source>
        <dbReference type="ARBA" id="ARBA00048169"/>
    </source>
</evidence>
<dbReference type="Proteomes" id="UP000632659">
    <property type="component" value="Unassembled WGS sequence"/>
</dbReference>
<dbReference type="Gene3D" id="3.30.160.40">
    <property type="entry name" value="Porphobilinogen deaminase, C-terminal domain"/>
    <property type="match status" value="1"/>
</dbReference>
<dbReference type="Pfam" id="PF03900">
    <property type="entry name" value="Porphobil_deamC"/>
    <property type="match status" value="1"/>
</dbReference>
<reference evidence="10" key="1">
    <citation type="submission" date="2020-08" db="EMBL/GenBank/DDBJ databases">
        <title>Genome public.</title>
        <authorList>
            <person name="Liu C."/>
            <person name="Sun Q."/>
        </authorList>
    </citation>
    <scope>NUCLEOTIDE SEQUENCE</scope>
    <source>
        <strain evidence="10">NSJ-15</strain>
    </source>
</reference>
<dbReference type="InterPro" id="IPR036803">
    <property type="entry name" value="Porphobilinogen_deaminase_C_sf"/>
</dbReference>
<dbReference type="InterPro" id="IPR000860">
    <property type="entry name" value="HemC"/>
</dbReference>